<dbReference type="GO" id="GO:0006826">
    <property type="term" value="P:iron ion transport"/>
    <property type="evidence" value="ECO:0007669"/>
    <property type="project" value="UniProtKB-KW"/>
</dbReference>
<name>A0A9E5JV01_9GAMM</name>
<dbReference type="InterPro" id="IPR000531">
    <property type="entry name" value="Beta-barrel_TonB"/>
</dbReference>
<keyword evidence="5 11" id="KW-0812">Transmembrane</keyword>
<evidence type="ECO:0000256" key="12">
    <source>
        <dbReference type="RuleBase" id="RU003357"/>
    </source>
</evidence>
<comment type="caution">
    <text evidence="15">The sequence shown here is derived from an EMBL/GenBank/DDBJ whole genome shotgun (WGS) entry which is preliminary data.</text>
</comment>
<sequence>MNKRFHSSSCRLAKTLLSMSIGVGLSPTTWAEKSIALEEVIVTAQKRETSLQDTAIAVSSMSGESLSEERITSVLDLQSQAPSLQVSTALGTARVYIRGIGLTNFASGGEPSVAFHVDGAVISRPSAQISGFYDLERIEVLRGPQGSLYGRNATGGSLNIITKRPTELFEGYANATVGNYDLLELQGAVSGTLIDNQLLGRLAFRTEDRDGFGENIFSGKDVDDVNNESYRLGLTYIGSDKLEAFLSISHYESDDAGDAFHMLGGGNPSVLPPEIAMGGEIARDPRDLNTEVDISAQKEIDSYTLEVSGDVSDNVSIKSISNYLEMERSSDTDLNGTPVVLLGNLSEESSEHYSQELQLNWDGQQHTTMFGLYYFHEDMAGLQYFPGSLGHQLAGRPLIVFDGEQESKSWAAFVNSTWHVNEVWSINAGLRYSRDKKSDTGYTVLAGPPGLIPPVTVLIDREDEWDAWTPKLTVEYTPRDGLFFFATASKGYKTGVMNIGNAGDPVDPEFIESYEIGMKSQWWDDRLQFNATLFNATVEDLQVQRPIGGTLVTVNAAEAETRGIEIESIVRLTEGLTGKLNIAYVDAEFNEFLTQNSTFAPGVDISLKGNSLPNSPEFNTDLSFEYEFDVIANWSAKFKVQGVYTSERWFNEFQEDIAYQDETFVVNANLVLRSDDERWSINLWGRNITDEEIISHINVGSAALGFMRTATLQEPATYGATLGYRF</sequence>
<evidence type="ECO:0000256" key="4">
    <source>
        <dbReference type="ARBA" id="ARBA00022496"/>
    </source>
</evidence>
<reference evidence="15" key="1">
    <citation type="submission" date="2020-03" db="EMBL/GenBank/DDBJ databases">
        <authorList>
            <person name="Guo F."/>
        </authorList>
    </citation>
    <scope>NUCLEOTIDE SEQUENCE</scope>
    <source>
        <strain evidence="15">JCM 30134</strain>
    </source>
</reference>
<dbReference type="InterPro" id="IPR039426">
    <property type="entry name" value="TonB-dep_rcpt-like"/>
</dbReference>
<keyword evidence="16" id="KW-1185">Reference proteome</keyword>
<dbReference type="PANTHER" id="PTHR32552:SF81">
    <property type="entry name" value="TONB-DEPENDENT OUTER MEMBRANE RECEPTOR"/>
    <property type="match status" value="1"/>
</dbReference>
<dbReference type="SUPFAM" id="SSF56935">
    <property type="entry name" value="Porins"/>
    <property type="match status" value="1"/>
</dbReference>
<protein>
    <submittedName>
        <fullName evidence="15">TonB-dependent receptor</fullName>
    </submittedName>
</protein>
<dbReference type="Pfam" id="PF07715">
    <property type="entry name" value="Plug"/>
    <property type="match status" value="1"/>
</dbReference>
<dbReference type="Proteomes" id="UP000787472">
    <property type="component" value="Unassembled WGS sequence"/>
</dbReference>
<dbReference type="RefSeq" id="WP_167185362.1">
    <property type="nucleotide sequence ID" value="NZ_JAAONZ010000005.1"/>
</dbReference>
<gene>
    <name evidence="15" type="ORF">G8770_09595</name>
</gene>
<evidence type="ECO:0000259" key="13">
    <source>
        <dbReference type="Pfam" id="PF00593"/>
    </source>
</evidence>
<proteinExistence type="inferred from homology"/>
<evidence type="ECO:0000256" key="8">
    <source>
        <dbReference type="ARBA" id="ARBA00023077"/>
    </source>
</evidence>
<evidence type="ECO:0000256" key="2">
    <source>
        <dbReference type="ARBA" id="ARBA00022448"/>
    </source>
</evidence>
<evidence type="ECO:0000256" key="11">
    <source>
        <dbReference type="PROSITE-ProRule" id="PRU01360"/>
    </source>
</evidence>
<keyword evidence="4" id="KW-0410">Iron transport</keyword>
<dbReference type="EMBL" id="JAAONZ010000005">
    <property type="protein sequence ID" value="NHO65794.1"/>
    <property type="molecule type" value="Genomic_DNA"/>
</dbReference>
<evidence type="ECO:0000313" key="15">
    <source>
        <dbReference type="EMBL" id="NHO65794.1"/>
    </source>
</evidence>
<evidence type="ECO:0000256" key="1">
    <source>
        <dbReference type="ARBA" id="ARBA00004571"/>
    </source>
</evidence>
<keyword evidence="7" id="KW-0406">Ion transport</keyword>
<evidence type="ECO:0000259" key="14">
    <source>
        <dbReference type="Pfam" id="PF07715"/>
    </source>
</evidence>
<dbReference type="AlphaFoldDB" id="A0A9E5JV01"/>
<dbReference type="InterPro" id="IPR036942">
    <property type="entry name" value="Beta-barrel_TonB_sf"/>
</dbReference>
<dbReference type="Gene3D" id="2.40.170.20">
    <property type="entry name" value="TonB-dependent receptor, beta-barrel domain"/>
    <property type="match status" value="1"/>
</dbReference>
<dbReference type="PROSITE" id="PS52016">
    <property type="entry name" value="TONB_DEPENDENT_REC_3"/>
    <property type="match status" value="1"/>
</dbReference>
<comment type="similarity">
    <text evidence="11 12">Belongs to the TonB-dependent receptor family.</text>
</comment>
<keyword evidence="3 11" id="KW-1134">Transmembrane beta strand</keyword>
<keyword evidence="10 11" id="KW-0998">Cell outer membrane</keyword>
<comment type="subcellular location">
    <subcellularLocation>
        <location evidence="1 11">Cell outer membrane</location>
        <topology evidence="1 11">Multi-pass membrane protein</topology>
    </subcellularLocation>
</comment>
<dbReference type="PANTHER" id="PTHR32552">
    <property type="entry name" value="FERRICHROME IRON RECEPTOR-RELATED"/>
    <property type="match status" value="1"/>
</dbReference>
<keyword evidence="9 11" id="KW-0472">Membrane</keyword>
<evidence type="ECO:0000256" key="6">
    <source>
        <dbReference type="ARBA" id="ARBA00023004"/>
    </source>
</evidence>
<evidence type="ECO:0000256" key="7">
    <source>
        <dbReference type="ARBA" id="ARBA00023065"/>
    </source>
</evidence>
<dbReference type="GO" id="GO:0009279">
    <property type="term" value="C:cell outer membrane"/>
    <property type="evidence" value="ECO:0007669"/>
    <property type="project" value="UniProtKB-SubCell"/>
</dbReference>
<keyword evidence="8 12" id="KW-0798">TonB box</keyword>
<dbReference type="InterPro" id="IPR012910">
    <property type="entry name" value="Plug_dom"/>
</dbReference>
<evidence type="ECO:0000256" key="10">
    <source>
        <dbReference type="ARBA" id="ARBA00023237"/>
    </source>
</evidence>
<keyword evidence="2 11" id="KW-0813">Transport</keyword>
<evidence type="ECO:0000256" key="3">
    <source>
        <dbReference type="ARBA" id="ARBA00022452"/>
    </source>
</evidence>
<keyword evidence="6" id="KW-0408">Iron</keyword>
<dbReference type="Pfam" id="PF00593">
    <property type="entry name" value="TonB_dep_Rec_b-barrel"/>
    <property type="match status" value="1"/>
</dbReference>
<feature type="domain" description="TonB-dependent receptor-like beta-barrel" evidence="13">
    <location>
        <begin position="297"/>
        <end position="688"/>
    </location>
</feature>
<evidence type="ECO:0000313" key="16">
    <source>
        <dbReference type="Proteomes" id="UP000787472"/>
    </source>
</evidence>
<evidence type="ECO:0000256" key="9">
    <source>
        <dbReference type="ARBA" id="ARBA00023136"/>
    </source>
</evidence>
<keyword evidence="15" id="KW-0675">Receptor</keyword>
<organism evidence="15 16">
    <name type="scientific">Pseudomaricurvus hydrocarbonicus</name>
    <dbReference type="NCBI Taxonomy" id="1470433"/>
    <lineage>
        <taxon>Bacteria</taxon>
        <taxon>Pseudomonadati</taxon>
        <taxon>Pseudomonadota</taxon>
        <taxon>Gammaproteobacteria</taxon>
        <taxon>Cellvibrionales</taxon>
        <taxon>Cellvibrionaceae</taxon>
        <taxon>Pseudomaricurvus</taxon>
    </lineage>
</organism>
<feature type="domain" description="TonB-dependent receptor plug" evidence="14">
    <location>
        <begin position="51"/>
        <end position="156"/>
    </location>
</feature>
<accession>A0A9E5JV01</accession>
<evidence type="ECO:0000256" key="5">
    <source>
        <dbReference type="ARBA" id="ARBA00022692"/>
    </source>
</evidence>